<keyword evidence="4" id="KW-1185">Reference proteome</keyword>
<organism evidence="3 4">
    <name type="scientific">Nocardia thailandica</name>
    <dbReference type="NCBI Taxonomy" id="257275"/>
    <lineage>
        <taxon>Bacteria</taxon>
        <taxon>Bacillati</taxon>
        <taxon>Actinomycetota</taxon>
        <taxon>Actinomycetes</taxon>
        <taxon>Mycobacteriales</taxon>
        <taxon>Nocardiaceae</taxon>
        <taxon>Nocardia</taxon>
    </lineage>
</organism>
<name>A0ABW6PLG0_9NOCA</name>
<proteinExistence type="predicted"/>
<keyword evidence="1" id="KW-1133">Transmembrane helix</keyword>
<reference evidence="3 4" key="1">
    <citation type="submission" date="2024-10" db="EMBL/GenBank/DDBJ databases">
        <title>The Natural Products Discovery Center: Release of the First 8490 Sequenced Strains for Exploring Actinobacteria Biosynthetic Diversity.</title>
        <authorList>
            <person name="Kalkreuter E."/>
            <person name="Kautsar S.A."/>
            <person name="Yang D."/>
            <person name="Bader C.D."/>
            <person name="Teijaro C.N."/>
            <person name="Fluegel L."/>
            <person name="Davis C.M."/>
            <person name="Simpson J.R."/>
            <person name="Lauterbach L."/>
            <person name="Steele A.D."/>
            <person name="Gui C."/>
            <person name="Meng S."/>
            <person name="Li G."/>
            <person name="Viehrig K."/>
            <person name="Ye F."/>
            <person name="Su P."/>
            <person name="Kiefer A.F."/>
            <person name="Nichols A."/>
            <person name="Cepeda A.J."/>
            <person name="Yan W."/>
            <person name="Fan B."/>
            <person name="Jiang Y."/>
            <person name="Adhikari A."/>
            <person name="Zheng C.-J."/>
            <person name="Schuster L."/>
            <person name="Cowan T.M."/>
            <person name="Smanski M.J."/>
            <person name="Chevrette M.G."/>
            <person name="De Carvalho L.P.S."/>
            <person name="Shen B."/>
        </authorList>
    </citation>
    <scope>NUCLEOTIDE SEQUENCE [LARGE SCALE GENOMIC DNA]</scope>
    <source>
        <strain evidence="3 4">NPDC004045</strain>
    </source>
</reference>
<dbReference type="Proteomes" id="UP001601444">
    <property type="component" value="Unassembled WGS sequence"/>
</dbReference>
<evidence type="ECO:0000256" key="1">
    <source>
        <dbReference type="SAM" id="Phobius"/>
    </source>
</evidence>
<dbReference type="RefSeq" id="WP_387699838.1">
    <property type="nucleotide sequence ID" value="NZ_JBIAMX010000004.1"/>
</dbReference>
<dbReference type="InterPro" id="IPR036249">
    <property type="entry name" value="Thioredoxin-like_sf"/>
</dbReference>
<keyword evidence="1" id="KW-0472">Membrane</keyword>
<keyword evidence="1" id="KW-0812">Transmembrane</keyword>
<gene>
    <name evidence="3" type="ORF">ACFYTF_10140</name>
</gene>
<evidence type="ECO:0000259" key="2">
    <source>
        <dbReference type="Pfam" id="PF13462"/>
    </source>
</evidence>
<dbReference type="EMBL" id="JBIAMX010000004">
    <property type="protein sequence ID" value="MFF0543188.1"/>
    <property type="molecule type" value="Genomic_DNA"/>
</dbReference>
<dbReference type="InterPro" id="IPR012336">
    <property type="entry name" value="Thioredoxin-like_fold"/>
</dbReference>
<evidence type="ECO:0000313" key="4">
    <source>
        <dbReference type="Proteomes" id="UP001601444"/>
    </source>
</evidence>
<accession>A0ABW6PLG0</accession>
<comment type="caution">
    <text evidence="3">The sequence shown here is derived from an EMBL/GenBank/DDBJ whole genome shotgun (WGS) entry which is preliminary data.</text>
</comment>
<sequence>MSTGSSKHTPRPVSSTTTYALAAVAVVLIGVIVFAFVAWSRDVPATRNDGYGTVKDPAVTVTVADGGVVRLGKPDAAKTIDFYEDPLCPGCGAQERIHGQEIAQKIDEGKLAVRYHFVAFLDDRSRSKDYSTRAVAANLCVAQAGSAVAYGRFHEALFVSNQPREGGDDHSDAELADLAKQAGASDAAVQCVTSGAQRAAAATAVATQFDELGKRLDGRVSTPSVFDGTIKIDVSDENWVTELAP</sequence>
<protein>
    <submittedName>
        <fullName evidence="3">DsbA family protein</fullName>
    </submittedName>
</protein>
<feature type="domain" description="Thioredoxin-like fold" evidence="2">
    <location>
        <begin position="69"/>
        <end position="229"/>
    </location>
</feature>
<evidence type="ECO:0000313" key="3">
    <source>
        <dbReference type="EMBL" id="MFF0543188.1"/>
    </source>
</evidence>
<feature type="transmembrane region" description="Helical" evidence="1">
    <location>
        <begin position="20"/>
        <end position="39"/>
    </location>
</feature>
<dbReference type="Pfam" id="PF13462">
    <property type="entry name" value="Thioredoxin_4"/>
    <property type="match status" value="1"/>
</dbReference>
<dbReference type="Gene3D" id="3.40.30.10">
    <property type="entry name" value="Glutaredoxin"/>
    <property type="match status" value="1"/>
</dbReference>
<dbReference type="SUPFAM" id="SSF52833">
    <property type="entry name" value="Thioredoxin-like"/>
    <property type="match status" value="1"/>
</dbReference>